<feature type="compositionally biased region" description="Low complexity" evidence="1">
    <location>
        <begin position="91"/>
        <end position="115"/>
    </location>
</feature>
<evidence type="ECO:0000313" key="3">
    <source>
        <dbReference type="Proteomes" id="UP000198802"/>
    </source>
</evidence>
<sequence>MVREVISIINIWCDNTGRHPTDKAAAKRSVALAYDGKLVRLDLCDECRDEMAAVLDEYAGYGQVVDAPRSGRLDTAWTAVEDNNATDEDTSAATPPASASKPASKRSSSPSASGARRSRTATPTPPAPAPEPAI</sequence>
<reference evidence="3" key="1">
    <citation type="submission" date="2015-11" db="EMBL/GenBank/DDBJ databases">
        <authorList>
            <person name="Varghese N."/>
        </authorList>
    </citation>
    <scope>NUCLEOTIDE SEQUENCE [LARGE SCALE GENOMIC DNA]</scope>
    <source>
        <strain evidence="3">DSM 45899</strain>
    </source>
</reference>
<dbReference type="RefSeq" id="WP_091277442.1">
    <property type="nucleotide sequence ID" value="NZ_FAOZ01000008.1"/>
</dbReference>
<gene>
    <name evidence="2" type="ORF">Ga0074812_108266</name>
</gene>
<accession>A0A0S4QNZ0</accession>
<feature type="region of interest" description="Disordered" evidence="1">
    <location>
        <begin position="79"/>
        <end position="134"/>
    </location>
</feature>
<dbReference type="EMBL" id="FAOZ01000008">
    <property type="protein sequence ID" value="CUU56738.1"/>
    <property type="molecule type" value="Genomic_DNA"/>
</dbReference>
<dbReference type="AlphaFoldDB" id="A0A0S4QNZ0"/>
<evidence type="ECO:0000313" key="2">
    <source>
        <dbReference type="EMBL" id="CUU56738.1"/>
    </source>
</evidence>
<evidence type="ECO:0000256" key="1">
    <source>
        <dbReference type="SAM" id="MobiDB-lite"/>
    </source>
</evidence>
<protein>
    <submittedName>
        <fullName evidence="2">Uncharacterized protein</fullName>
    </submittedName>
</protein>
<keyword evidence="3" id="KW-1185">Reference proteome</keyword>
<name>A0A0S4QNZ0_9ACTN</name>
<feature type="compositionally biased region" description="Pro residues" evidence="1">
    <location>
        <begin position="123"/>
        <end position="134"/>
    </location>
</feature>
<dbReference type="Proteomes" id="UP000198802">
    <property type="component" value="Unassembled WGS sequence"/>
</dbReference>
<proteinExistence type="predicted"/>
<organism evidence="2 3">
    <name type="scientific">Parafrankia irregularis</name>
    <dbReference type="NCBI Taxonomy" id="795642"/>
    <lineage>
        <taxon>Bacteria</taxon>
        <taxon>Bacillati</taxon>
        <taxon>Actinomycetota</taxon>
        <taxon>Actinomycetes</taxon>
        <taxon>Frankiales</taxon>
        <taxon>Frankiaceae</taxon>
        <taxon>Parafrankia</taxon>
    </lineage>
</organism>